<protein>
    <submittedName>
        <fullName evidence="1">Uncharacterized protein</fullName>
    </submittedName>
</protein>
<dbReference type="Proteomes" id="UP000828941">
    <property type="component" value="Chromosome 12"/>
</dbReference>
<sequence>MEGSGNPESGFEQGTPLMTPSHEPELHESALRTVNLDDLSPSSVVSLKEGSGSSSSSSSDSESDSYNPSVDHYHGLPVNTDGKGLLQEIEPKENNSYEELLVKFIKNEEELEVSNLKLQVSEEEIVNLKSQIERNEGQLDHLQKELKMREADLKYEKGQLVDLVEELELAREQLKASNDEIARLRNELDRSSDVTHQVQGQLEAAQQCVATYKAQLDSGRKQIQDLEDRILWFKANESSLELEMQKLNAEILDSQTQFSLEKEQLQSEISSLSKEKIQLDSRLEEWESRSNLFENKLMEYEAEKLKQEELHTAHQMVLQDEVSRLKEELDERRHGIESLNKEFDRHKHKYDMLMTEKDGANAMIHKLMAEVRSRDNQIENMERELRQLRSQQAELISVSEARLGLVNELKLKVEELETEVTMQKALISDRAEEKREAIRQLCLSLEHYRSGYQELRQAFLGHKRYAVIAS</sequence>
<dbReference type="EMBL" id="CM039437">
    <property type="protein sequence ID" value="KAI4306572.1"/>
    <property type="molecule type" value="Genomic_DNA"/>
</dbReference>
<evidence type="ECO:0000313" key="2">
    <source>
        <dbReference type="Proteomes" id="UP000828941"/>
    </source>
</evidence>
<accession>A0ACB9LAC0</accession>
<reference evidence="1 2" key="1">
    <citation type="journal article" date="2022" name="DNA Res.">
        <title>Chromosomal-level genome assembly of the orchid tree Bauhinia variegata (Leguminosae; Cercidoideae) supports the allotetraploid origin hypothesis of Bauhinia.</title>
        <authorList>
            <person name="Zhong Y."/>
            <person name="Chen Y."/>
            <person name="Zheng D."/>
            <person name="Pang J."/>
            <person name="Liu Y."/>
            <person name="Luo S."/>
            <person name="Meng S."/>
            <person name="Qian L."/>
            <person name="Wei D."/>
            <person name="Dai S."/>
            <person name="Zhou R."/>
        </authorList>
    </citation>
    <scope>NUCLEOTIDE SEQUENCE [LARGE SCALE GENOMIC DNA]</scope>
    <source>
        <strain evidence="1">BV-YZ2020</strain>
    </source>
</reference>
<comment type="caution">
    <text evidence="1">The sequence shown here is derived from an EMBL/GenBank/DDBJ whole genome shotgun (WGS) entry which is preliminary data.</text>
</comment>
<evidence type="ECO:0000313" key="1">
    <source>
        <dbReference type="EMBL" id="KAI4306572.1"/>
    </source>
</evidence>
<name>A0ACB9LAC0_BAUVA</name>
<proteinExistence type="predicted"/>
<organism evidence="1 2">
    <name type="scientific">Bauhinia variegata</name>
    <name type="common">Purple orchid tree</name>
    <name type="synonym">Phanera variegata</name>
    <dbReference type="NCBI Taxonomy" id="167791"/>
    <lineage>
        <taxon>Eukaryota</taxon>
        <taxon>Viridiplantae</taxon>
        <taxon>Streptophyta</taxon>
        <taxon>Embryophyta</taxon>
        <taxon>Tracheophyta</taxon>
        <taxon>Spermatophyta</taxon>
        <taxon>Magnoliopsida</taxon>
        <taxon>eudicotyledons</taxon>
        <taxon>Gunneridae</taxon>
        <taxon>Pentapetalae</taxon>
        <taxon>rosids</taxon>
        <taxon>fabids</taxon>
        <taxon>Fabales</taxon>
        <taxon>Fabaceae</taxon>
        <taxon>Cercidoideae</taxon>
        <taxon>Cercideae</taxon>
        <taxon>Bauhiniinae</taxon>
        <taxon>Bauhinia</taxon>
    </lineage>
</organism>
<keyword evidence="2" id="KW-1185">Reference proteome</keyword>
<gene>
    <name evidence="1" type="ORF">L6164_029836</name>
</gene>